<accession>A0A6I9QQI5</accession>
<comment type="pathway">
    <text evidence="2">Glycan metabolism.</text>
</comment>
<evidence type="ECO:0000256" key="2">
    <source>
        <dbReference type="ARBA" id="ARBA00004881"/>
    </source>
</evidence>
<dbReference type="GO" id="GO:0005737">
    <property type="term" value="C:cytoplasm"/>
    <property type="evidence" value="ECO:0007669"/>
    <property type="project" value="TreeGrafter"/>
</dbReference>
<evidence type="ECO:0000256" key="3">
    <source>
        <dbReference type="ARBA" id="ARBA00007737"/>
    </source>
</evidence>
<organism evidence="14 15">
    <name type="scientific">Elaeis guineensis var. tenera</name>
    <name type="common">Oil palm</name>
    <dbReference type="NCBI Taxonomy" id="51953"/>
    <lineage>
        <taxon>Eukaryota</taxon>
        <taxon>Viridiplantae</taxon>
        <taxon>Streptophyta</taxon>
        <taxon>Embryophyta</taxon>
        <taxon>Tracheophyta</taxon>
        <taxon>Spermatophyta</taxon>
        <taxon>Magnoliopsida</taxon>
        <taxon>Liliopsida</taxon>
        <taxon>Arecaceae</taxon>
        <taxon>Arecoideae</taxon>
        <taxon>Cocoseae</taxon>
        <taxon>Elaeidinae</taxon>
        <taxon>Elaeis</taxon>
    </lineage>
</organism>
<dbReference type="InParanoid" id="A0A6I9QQI5"/>
<reference evidence="15" key="1">
    <citation type="submission" date="2025-08" db="UniProtKB">
        <authorList>
            <consortium name="RefSeq"/>
        </authorList>
    </citation>
    <scope>IDENTIFICATION</scope>
</reference>
<dbReference type="GO" id="GO:0016757">
    <property type="term" value="F:glycosyltransferase activity"/>
    <property type="evidence" value="ECO:0007669"/>
    <property type="project" value="UniProtKB-KW"/>
</dbReference>
<dbReference type="GO" id="GO:0016020">
    <property type="term" value="C:membrane"/>
    <property type="evidence" value="ECO:0007669"/>
    <property type="project" value="UniProtKB-SubCell"/>
</dbReference>
<evidence type="ECO:0000256" key="7">
    <source>
        <dbReference type="ARBA" id="ARBA00022968"/>
    </source>
</evidence>
<dbReference type="AlphaFoldDB" id="A0A6I9QQI5"/>
<keyword evidence="5" id="KW-0808">Transferase</keyword>
<dbReference type="PIRSF" id="PIRSF009360">
    <property type="entry name" value="UCP009360"/>
    <property type="match status" value="1"/>
</dbReference>
<keyword evidence="9" id="KW-0472">Membrane</keyword>
<evidence type="ECO:0000256" key="1">
    <source>
        <dbReference type="ARBA" id="ARBA00004606"/>
    </source>
</evidence>
<evidence type="ECO:0000256" key="10">
    <source>
        <dbReference type="ARBA" id="ARBA00023180"/>
    </source>
</evidence>
<evidence type="ECO:0000313" key="15">
    <source>
        <dbReference type="RefSeq" id="XP_010913446.1"/>
    </source>
</evidence>
<dbReference type="InterPro" id="IPR019378">
    <property type="entry name" value="GDP-Fuc_O-FucTrfase"/>
</dbReference>
<dbReference type="Proteomes" id="UP000504607">
    <property type="component" value="Chromosome 2"/>
</dbReference>
<evidence type="ECO:0000256" key="8">
    <source>
        <dbReference type="ARBA" id="ARBA00022989"/>
    </source>
</evidence>
<keyword evidence="11" id="KW-0294">Fucose metabolism</keyword>
<dbReference type="RefSeq" id="XP_010913446.1">
    <property type="nucleotide sequence ID" value="XM_010915144.2"/>
</dbReference>
<keyword evidence="4" id="KW-0328">Glycosyltransferase</keyword>
<keyword evidence="14" id="KW-1185">Reference proteome</keyword>
<sequence length="511" mass="57984">MSSPSYISITQNLISLKPLLKSPKTSLSHKLLLPTPRQASRYFIPLLAFWALLNISQLLLSPPPSCSRHLHHHHLRQTAQNLDNFWKWAYSGVPNVRPCLDFSKSYRNSSLKKRSAKYMMAVVSGGLNQQRNQIIDAVVVARILGAVLVVPVLQVNQVWADESEFGDIFDVQHFKETLKDDVAVISSLPSTHLGNRRVRAPVMPFNADENWVRKNYVHKLGRESVLLLRAFDSRLTKDLNPDLQKLRCKVAFEALKFQPWIQEIADRFIQRMKEDGPYMALHLRLEKDVWVRTGCHSGLGKEADLVIANERASKPQFLTSRSKLTPQQRYHAGLCPLNANDTSRLLKGLGALRKTRIYWAGGEPFGGQDALKPLQSQFPNLFNKWSLARPGELDGIKRKPSVMAALDYAVCLESQFFMASHGGNMARSLQGQRTYMGHGKHIRPNKKLLVKLFMEKGLSDDEMEKRIKQMHTVSLDGASFLRNNTSIDVIGFPIPYCMCSRERTSFTSVQK</sequence>
<keyword evidence="10" id="KW-0325">Glycoprotein</keyword>
<dbReference type="KEGG" id="egu:105039130"/>
<dbReference type="InterPro" id="IPR024709">
    <property type="entry name" value="FucosylTrfase_pln"/>
</dbReference>
<evidence type="ECO:0000256" key="9">
    <source>
        <dbReference type="ARBA" id="ARBA00023136"/>
    </source>
</evidence>
<evidence type="ECO:0000256" key="13">
    <source>
        <dbReference type="ARBA" id="ARBA00030350"/>
    </source>
</evidence>
<dbReference type="CDD" id="cd11299">
    <property type="entry name" value="O-FucT_plant"/>
    <property type="match status" value="1"/>
</dbReference>
<dbReference type="GeneID" id="105039130"/>
<evidence type="ECO:0000313" key="14">
    <source>
        <dbReference type="Proteomes" id="UP000504607"/>
    </source>
</evidence>
<dbReference type="PANTHER" id="PTHR31741">
    <property type="entry name" value="OS02G0726500 PROTEIN-RELATED"/>
    <property type="match status" value="1"/>
</dbReference>
<dbReference type="GO" id="GO:0006004">
    <property type="term" value="P:fucose metabolic process"/>
    <property type="evidence" value="ECO:0007669"/>
    <property type="project" value="UniProtKB-KW"/>
</dbReference>
<dbReference type="Pfam" id="PF10250">
    <property type="entry name" value="O-FucT"/>
    <property type="match status" value="1"/>
</dbReference>
<keyword evidence="7" id="KW-0735">Signal-anchor</keyword>
<evidence type="ECO:0000256" key="4">
    <source>
        <dbReference type="ARBA" id="ARBA00022676"/>
    </source>
</evidence>
<evidence type="ECO:0000256" key="12">
    <source>
        <dbReference type="ARBA" id="ARBA00023277"/>
    </source>
</evidence>
<keyword evidence="6" id="KW-0812">Transmembrane</keyword>
<evidence type="ECO:0000256" key="6">
    <source>
        <dbReference type="ARBA" id="ARBA00022692"/>
    </source>
</evidence>
<gene>
    <name evidence="15" type="primary">LOC105039130</name>
</gene>
<proteinExistence type="inferred from homology"/>
<evidence type="ECO:0000256" key="5">
    <source>
        <dbReference type="ARBA" id="ARBA00022679"/>
    </source>
</evidence>
<keyword evidence="8" id="KW-1133">Transmembrane helix</keyword>
<protein>
    <recommendedName>
        <fullName evidence="13">O-fucosyltransferase family protein</fullName>
    </recommendedName>
</protein>
<keyword evidence="12" id="KW-0119">Carbohydrate metabolism</keyword>
<name>A0A6I9QQI5_ELAGV</name>
<dbReference type="PANTHER" id="PTHR31741:SF66">
    <property type="entry name" value="O-FUCOSYLTRANSFERASE 20"/>
    <property type="match status" value="1"/>
</dbReference>
<evidence type="ECO:0000256" key="11">
    <source>
        <dbReference type="ARBA" id="ARBA00023253"/>
    </source>
</evidence>
<dbReference type="OrthoDB" id="737315at2759"/>
<comment type="similarity">
    <text evidence="3">Belongs to the glycosyltransferase GT106 family.</text>
</comment>
<comment type="subcellular location">
    <subcellularLocation>
        <location evidence="1">Membrane</location>
        <topology evidence="1">Single-pass type II membrane protein</topology>
    </subcellularLocation>
</comment>